<gene>
    <name evidence="16" type="ORF">AARE701A_LOCUS10031</name>
</gene>
<dbReference type="InterPro" id="IPR017441">
    <property type="entry name" value="Protein_kinase_ATP_BS"/>
</dbReference>
<evidence type="ECO:0000256" key="8">
    <source>
        <dbReference type="ARBA" id="ARBA00022824"/>
    </source>
</evidence>
<keyword evidence="12" id="KW-0067">ATP-binding</keyword>
<keyword evidence="10 13" id="KW-0472">Membrane</keyword>
<feature type="transmembrane region" description="Helical" evidence="13">
    <location>
        <begin position="1242"/>
        <end position="1270"/>
    </location>
</feature>
<feature type="domain" description="Malectin-like" evidence="15">
    <location>
        <begin position="33"/>
        <end position="350"/>
    </location>
</feature>
<dbReference type="SUPFAM" id="SSF56112">
    <property type="entry name" value="Protein kinase-like (PK-like)"/>
    <property type="match status" value="1"/>
</dbReference>
<protein>
    <recommendedName>
        <fullName evidence="15">Malectin-like domain-containing protein</fullName>
    </recommendedName>
</protein>
<keyword evidence="17" id="KW-1185">Reference proteome</keyword>
<keyword evidence="9 13" id="KW-1133">Transmembrane helix</keyword>
<evidence type="ECO:0000256" key="7">
    <source>
        <dbReference type="ARBA" id="ARBA00022737"/>
    </source>
</evidence>
<dbReference type="Pfam" id="PF07019">
    <property type="entry name" value="EMC6"/>
    <property type="match status" value="1"/>
</dbReference>
<dbReference type="Proteomes" id="UP000682877">
    <property type="component" value="Chromosome 4"/>
</dbReference>
<evidence type="ECO:0000256" key="14">
    <source>
        <dbReference type="SAM" id="SignalP"/>
    </source>
</evidence>
<dbReference type="FunFam" id="3.80.10.10:FF:000129">
    <property type="entry name" value="Leucine-rich repeat receptor-like kinase"/>
    <property type="match status" value="2"/>
</dbReference>
<feature type="signal peptide" evidence="14">
    <location>
        <begin position="1"/>
        <end position="24"/>
    </location>
</feature>
<evidence type="ECO:0000256" key="11">
    <source>
        <dbReference type="ARBA" id="ARBA00023170"/>
    </source>
</evidence>
<dbReference type="PROSITE" id="PS00107">
    <property type="entry name" value="PROTEIN_KINASE_ATP"/>
    <property type="match status" value="1"/>
</dbReference>
<dbReference type="PANTHER" id="PTHR45631">
    <property type="entry name" value="OS07G0107800 PROTEIN-RELATED"/>
    <property type="match status" value="1"/>
</dbReference>
<dbReference type="PRINTS" id="PR00019">
    <property type="entry name" value="LEURICHRPT"/>
</dbReference>
<dbReference type="PROSITE" id="PS51450">
    <property type="entry name" value="LRR"/>
    <property type="match status" value="1"/>
</dbReference>
<keyword evidence="8" id="KW-0256">Endoplasmic reticulum</keyword>
<evidence type="ECO:0000256" key="12">
    <source>
        <dbReference type="PROSITE-ProRule" id="PRU10141"/>
    </source>
</evidence>
<keyword evidence="4" id="KW-0433">Leucine-rich repeat</keyword>
<evidence type="ECO:0000256" key="6">
    <source>
        <dbReference type="ARBA" id="ARBA00022729"/>
    </source>
</evidence>
<dbReference type="GO" id="GO:0005789">
    <property type="term" value="C:endoplasmic reticulum membrane"/>
    <property type="evidence" value="ECO:0007669"/>
    <property type="project" value="UniProtKB-SubCell"/>
</dbReference>
<accession>A0A8S2A5L5</accession>
<dbReference type="Gene3D" id="3.30.200.20">
    <property type="entry name" value="Phosphorylase Kinase, domain 1"/>
    <property type="match status" value="1"/>
</dbReference>
<dbReference type="Gene3D" id="3.80.10.10">
    <property type="entry name" value="Ribonuclease Inhibitor"/>
    <property type="match status" value="2"/>
</dbReference>
<reference evidence="16" key="1">
    <citation type="submission" date="2021-01" db="EMBL/GenBank/DDBJ databases">
        <authorList>
            <person name="Bezrukov I."/>
        </authorList>
    </citation>
    <scope>NUCLEOTIDE SEQUENCE</scope>
</reference>
<proteinExistence type="inferred from homology"/>
<organism evidence="16 17">
    <name type="scientific">Arabidopsis arenosa</name>
    <name type="common">Sand rock-cress</name>
    <name type="synonym">Cardaminopsis arenosa</name>
    <dbReference type="NCBI Taxonomy" id="38785"/>
    <lineage>
        <taxon>Eukaryota</taxon>
        <taxon>Viridiplantae</taxon>
        <taxon>Streptophyta</taxon>
        <taxon>Embryophyta</taxon>
        <taxon>Tracheophyta</taxon>
        <taxon>Spermatophyta</taxon>
        <taxon>Magnoliopsida</taxon>
        <taxon>eudicotyledons</taxon>
        <taxon>Gunneridae</taxon>
        <taxon>Pentapetalae</taxon>
        <taxon>rosids</taxon>
        <taxon>malvids</taxon>
        <taxon>Brassicales</taxon>
        <taxon>Brassicaceae</taxon>
        <taxon>Camelineae</taxon>
        <taxon>Arabidopsis</taxon>
    </lineage>
</organism>
<dbReference type="Pfam" id="PF13855">
    <property type="entry name" value="LRR_8"/>
    <property type="match status" value="2"/>
</dbReference>
<dbReference type="PANTHER" id="PTHR45631:SF97">
    <property type="entry name" value="LEUCINE-RICH REPEAT PROTEIN KINASE FAMILY PROTEIN"/>
    <property type="match status" value="1"/>
</dbReference>
<evidence type="ECO:0000256" key="10">
    <source>
        <dbReference type="ARBA" id="ARBA00023136"/>
    </source>
</evidence>
<dbReference type="InterPro" id="IPR001611">
    <property type="entry name" value="Leu-rich_rpt"/>
</dbReference>
<feature type="transmembrane region" description="Helical" evidence="13">
    <location>
        <begin position="594"/>
        <end position="610"/>
    </location>
</feature>
<dbReference type="Pfam" id="PF12819">
    <property type="entry name" value="Malectin_like"/>
    <property type="match status" value="2"/>
</dbReference>
<name>A0A8S2A5L5_ARAAE</name>
<keyword evidence="12" id="KW-0547">Nucleotide-binding</keyword>
<dbReference type="InterPro" id="IPR003591">
    <property type="entry name" value="Leu-rich_rpt_typical-subtyp"/>
</dbReference>
<feature type="domain" description="Malectin-like" evidence="15">
    <location>
        <begin position="622"/>
        <end position="947"/>
    </location>
</feature>
<evidence type="ECO:0000313" key="16">
    <source>
        <dbReference type="EMBL" id="CAE6019022.1"/>
    </source>
</evidence>
<keyword evidence="11" id="KW-0675">Receptor</keyword>
<keyword evidence="7" id="KW-0677">Repeat</keyword>
<comment type="similarity">
    <text evidence="3">Belongs to the EMC6 family.</text>
</comment>
<dbReference type="InterPro" id="IPR032675">
    <property type="entry name" value="LRR_dom_sf"/>
</dbReference>
<evidence type="ECO:0000256" key="3">
    <source>
        <dbReference type="ARBA" id="ARBA00009436"/>
    </source>
</evidence>
<dbReference type="InterPro" id="IPR011009">
    <property type="entry name" value="Kinase-like_dom_sf"/>
</dbReference>
<keyword evidence="6 14" id="KW-0732">Signal</keyword>
<dbReference type="InterPro" id="IPR024788">
    <property type="entry name" value="Malectin-like_Carb-bd_dom"/>
</dbReference>
<feature type="transmembrane region" description="Helical" evidence="13">
    <location>
        <begin position="1291"/>
        <end position="1310"/>
    </location>
</feature>
<dbReference type="SUPFAM" id="SSF52047">
    <property type="entry name" value="RNI-like"/>
    <property type="match status" value="1"/>
</dbReference>
<evidence type="ECO:0000256" key="4">
    <source>
        <dbReference type="ARBA" id="ARBA00022614"/>
    </source>
</evidence>
<evidence type="ECO:0000256" key="13">
    <source>
        <dbReference type="SAM" id="Phobius"/>
    </source>
</evidence>
<evidence type="ECO:0000256" key="1">
    <source>
        <dbReference type="ARBA" id="ARBA00004167"/>
    </source>
</evidence>
<evidence type="ECO:0000256" key="9">
    <source>
        <dbReference type="ARBA" id="ARBA00022989"/>
    </source>
</evidence>
<comment type="subcellular location">
    <subcellularLocation>
        <location evidence="2">Endoplasmic reticulum membrane</location>
        <topology evidence="2">Multi-pass membrane protein</topology>
    </subcellularLocation>
    <subcellularLocation>
        <location evidence="1">Membrane</location>
        <topology evidence="1">Single-pass membrane protein</topology>
    </subcellularLocation>
</comment>
<feature type="chain" id="PRO_5035723804" description="Malectin-like domain-containing protein" evidence="14">
    <location>
        <begin position="25"/>
        <end position="1312"/>
    </location>
</feature>
<evidence type="ECO:0000313" key="17">
    <source>
        <dbReference type="Proteomes" id="UP000682877"/>
    </source>
</evidence>
<feature type="transmembrane region" description="Helical" evidence="13">
    <location>
        <begin position="505"/>
        <end position="529"/>
    </location>
</feature>
<dbReference type="EMBL" id="LR999454">
    <property type="protein sequence ID" value="CAE6019022.1"/>
    <property type="molecule type" value="Genomic_DNA"/>
</dbReference>
<evidence type="ECO:0000256" key="2">
    <source>
        <dbReference type="ARBA" id="ARBA00004477"/>
    </source>
</evidence>
<dbReference type="SMART" id="SM00369">
    <property type="entry name" value="LRR_TYP"/>
    <property type="match status" value="3"/>
</dbReference>
<dbReference type="GO" id="GO:0005524">
    <property type="term" value="F:ATP binding"/>
    <property type="evidence" value="ECO:0007669"/>
    <property type="project" value="UniProtKB-UniRule"/>
</dbReference>
<evidence type="ECO:0000256" key="5">
    <source>
        <dbReference type="ARBA" id="ARBA00022692"/>
    </source>
</evidence>
<evidence type="ECO:0000259" key="15">
    <source>
        <dbReference type="Pfam" id="PF12819"/>
    </source>
</evidence>
<feature type="binding site" evidence="12">
    <location>
        <position position="1138"/>
    </location>
    <ligand>
        <name>ATP</name>
        <dbReference type="ChEBI" id="CHEBI:30616"/>
    </ligand>
</feature>
<keyword evidence="5 13" id="KW-0812">Transmembrane</keyword>
<sequence>MKGYHQLTLVLLIAAFSVLHLVLAQDQSGFISLDCGLPPNESPYNESSTGLTFSSDADFIQSGKGGQIGKDWDYGYKQYNALRYFPDGIRNCYNLSVNQGINYLIRAGFAYGNYDGLSIYPRFDIYIGPNLWTSVHTFSQNDIEIIHTARSNFLQICLVKTGTTTPIISTLELRPLRNNSYSTQSGSLQLIYRRFKRSRDLRYPDDVYDRKWESCLWFDETEINTTLTVNGNSSNPFGVPKLIASSASIPENASDPLTFYLSPLNPSDKFFFYLHFAEIQDLQANETREFDIIFDGHITNSAYSPKKLQVDTLFNTLPKTCEGLSCNWELVRTQRSTLPPLLNAVEAYKVVEFPYSETYPTDVAAMMNIQTAYGLRIISWQGDPCVPVALKWKGVECSYTDMSTPPRIISLDLRSKGLSGTIVPALQYLTELQRLDLSNNSLSGVVPEFLATMKSLMTINLSWNKLNDSVPQALHDREKKGLQLTIKGNPKLCADDRCKFKNKKIVVPVVASVARLVLIIIPLLVLIFMCTKKNMRKARNQQPIKSSILTTKIRFTNPKLQAMTNNFGRVIGEGGFRTVYHGVSRSIWKSLQELLLALIIVAFATTSHLIQAQPDPKEFINLDCGLHSAVSPYTEPLTTLTYISDANFTQGGQSGRVQKVWEEAYQPFTVLRYFPDGIRNCYNLRVTPSKKYLIKALFLYGNYDGLNNGPIFDLYLGPNIWTTVDLKSSLLSQTEEIIHITKSSSLEICLVKTGKTTPIISALELRPLRDDNYITQNGSLKLLKRYYASDFFGPSIRYPSDTYDREWKPISLSFGLSFVNTSLNVNSSTPYELPQEVISKAIINKNVTEKLSFDWYVNNREDEALIYLHFAEIQTLKGNDTREFDIIWKGNDGNITISAYRPSKLQLQTLYNTSPMKCKFMQCTVELVMTKSSTLPPMINAMEAYQIIEFPDAETNPEDVVAVQNIRATYELSKIDWQGDPCVPRLFKWEGINCSYTNASIPQRIISLDLSSSGLKGVIAPSIQNLTHLQELDLSNNNLTGEVPEFLANMESLLIINLGWNSLTGPIPLALRNREKKGLKLVCYTRVTKKIINLCQKKKFTYSEVVELTDNFKRVLGEGGFGVVYHGSLSDTEPVAVKVLSESSVQGYKEFKAEDLAYSFTGESSGPTLKWASRLKIAIEAAQGKSSKSNQQEQHEQIYHQNSHLSSFKFAKLFDSEASWDKDQLGDVLHWIRQVVGLLCGLVWGAIPLVGGIWLLLFLAISSAIVYGYYALILKIDEEDFGGHAALLQDGLFASLSLFLLAWILVYSLSSF</sequence>
<dbReference type="InterPro" id="IPR029008">
    <property type="entry name" value="EMC6-like"/>
</dbReference>